<reference evidence="3 4" key="1">
    <citation type="submission" date="2022-07" db="EMBL/GenBank/DDBJ databases">
        <title>Methylomonas rivi sp. nov., Methylomonas rosea sp. nov., Methylomonas aureus sp. nov. and Methylomonas subterranea sp. nov., four novel methanotrophs isolated from a freshwater creek and the deep terrestrial subsurface.</title>
        <authorList>
            <person name="Abin C."/>
            <person name="Sankaranarayanan K."/>
            <person name="Garner C."/>
            <person name="Sindelar R."/>
            <person name="Kotary K."/>
            <person name="Garner R."/>
            <person name="Barclay S."/>
            <person name="Lawson P."/>
            <person name="Krumholz L."/>
        </authorList>
    </citation>
    <scope>NUCLEOTIDE SEQUENCE [LARGE SCALE GENOMIC DNA]</scope>
    <source>
        <strain evidence="3 4">WSC-6</strain>
    </source>
</reference>
<dbReference type="InterPro" id="IPR036457">
    <property type="entry name" value="PPM-type-like_dom_sf"/>
</dbReference>
<dbReference type="CDD" id="cd00143">
    <property type="entry name" value="PP2Cc"/>
    <property type="match status" value="1"/>
</dbReference>
<accession>A0ABT1UBC5</accession>
<feature type="domain" description="PPM-type phosphatase" evidence="2">
    <location>
        <begin position="1"/>
        <end position="252"/>
    </location>
</feature>
<dbReference type="PANTHER" id="PTHR47992">
    <property type="entry name" value="PROTEIN PHOSPHATASE"/>
    <property type="match status" value="1"/>
</dbReference>
<dbReference type="PROSITE" id="PS51746">
    <property type="entry name" value="PPM_2"/>
    <property type="match status" value="1"/>
</dbReference>
<sequence length="296" mass="32572">MMEVIPGNASHIGQRQQQQDAFAFSDFADAEFVAHGGYLAVVADGIGGLQNGAQAANIAVAELVNRYLAKSNVHSVDHALDQALDMANQAVLDAGHWYDSFREMGTTLVAAVIYQDHLYWRAVGDSHLYLCRDGRLSQLNADHNFARQLQEQVNEGLISQDQADNHPHRQALEYYLGLPYLPEVERNLNPLALRADDRVLLCSDGIDGVLSADEIVACLAEMPMRAAQCLCDTALQKQQAGQDNLTAVVLGYQVRDARAGQKSSGKAKNPWFIFSYLGFLLGSVYRAYWFSGFGHP</sequence>
<dbReference type="Gene3D" id="3.60.40.10">
    <property type="entry name" value="PPM-type phosphatase domain"/>
    <property type="match status" value="1"/>
</dbReference>
<evidence type="ECO:0000256" key="1">
    <source>
        <dbReference type="SAM" id="Phobius"/>
    </source>
</evidence>
<gene>
    <name evidence="3" type="ORF">NP596_18145</name>
</gene>
<proteinExistence type="predicted"/>
<evidence type="ECO:0000313" key="4">
    <source>
        <dbReference type="Proteomes" id="UP001524586"/>
    </source>
</evidence>
<evidence type="ECO:0000259" key="2">
    <source>
        <dbReference type="PROSITE" id="PS51746"/>
    </source>
</evidence>
<dbReference type="SUPFAM" id="SSF81606">
    <property type="entry name" value="PP2C-like"/>
    <property type="match status" value="1"/>
</dbReference>
<keyword evidence="1" id="KW-1133">Transmembrane helix</keyword>
<organism evidence="3 4">
    <name type="scientific">Methylomonas rivi</name>
    <dbReference type="NCBI Taxonomy" id="2952226"/>
    <lineage>
        <taxon>Bacteria</taxon>
        <taxon>Pseudomonadati</taxon>
        <taxon>Pseudomonadota</taxon>
        <taxon>Gammaproteobacteria</taxon>
        <taxon>Methylococcales</taxon>
        <taxon>Methylococcaceae</taxon>
        <taxon>Methylomonas</taxon>
    </lineage>
</organism>
<dbReference type="RefSeq" id="WP_256616813.1">
    <property type="nucleotide sequence ID" value="NZ_JANIBK010000155.1"/>
</dbReference>
<name>A0ABT1UBC5_9GAMM</name>
<keyword evidence="4" id="KW-1185">Reference proteome</keyword>
<dbReference type="InterPro" id="IPR015655">
    <property type="entry name" value="PP2C"/>
</dbReference>
<dbReference type="SMART" id="SM00332">
    <property type="entry name" value="PP2Cc"/>
    <property type="match status" value="1"/>
</dbReference>
<keyword evidence="1" id="KW-0812">Transmembrane</keyword>
<dbReference type="SMART" id="SM00331">
    <property type="entry name" value="PP2C_SIG"/>
    <property type="match status" value="1"/>
</dbReference>
<dbReference type="Pfam" id="PF13672">
    <property type="entry name" value="PP2C_2"/>
    <property type="match status" value="1"/>
</dbReference>
<keyword evidence="1" id="KW-0472">Membrane</keyword>
<dbReference type="InterPro" id="IPR001932">
    <property type="entry name" value="PPM-type_phosphatase-like_dom"/>
</dbReference>
<dbReference type="EMBL" id="JANIBK010000155">
    <property type="protein sequence ID" value="MCQ8130386.1"/>
    <property type="molecule type" value="Genomic_DNA"/>
</dbReference>
<comment type="caution">
    <text evidence="3">The sequence shown here is derived from an EMBL/GenBank/DDBJ whole genome shotgun (WGS) entry which is preliminary data.</text>
</comment>
<evidence type="ECO:0000313" key="3">
    <source>
        <dbReference type="EMBL" id="MCQ8130386.1"/>
    </source>
</evidence>
<dbReference type="Proteomes" id="UP001524586">
    <property type="component" value="Unassembled WGS sequence"/>
</dbReference>
<feature type="transmembrane region" description="Helical" evidence="1">
    <location>
        <begin position="271"/>
        <end position="290"/>
    </location>
</feature>
<protein>
    <submittedName>
        <fullName evidence="3">Protein phosphatase 2C domain-containing protein</fullName>
    </submittedName>
</protein>